<evidence type="ECO:0000313" key="2">
    <source>
        <dbReference type="EMBL" id="KEY69643.1"/>
    </source>
</evidence>
<accession>A0A084AWG4</accession>
<dbReference type="HOGENOM" id="CLU_785668_0_0_1"/>
<keyword evidence="3" id="KW-1185">Reference proteome</keyword>
<dbReference type="InterPro" id="IPR011990">
    <property type="entry name" value="TPR-like_helical_dom_sf"/>
</dbReference>
<proteinExistence type="predicted"/>
<organism evidence="2 3">
    <name type="scientific">Stachybotrys chartarum (strain CBS 109288 / IBT 7711)</name>
    <name type="common">Toxic black mold</name>
    <name type="synonym">Stilbospora chartarum</name>
    <dbReference type="NCBI Taxonomy" id="1280523"/>
    <lineage>
        <taxon>Eukaryota</taxon>
        <taxon>Fungi</taxon>
        <taxon>Dikarya</taxon>
        <taxon>Ascomycota</taxon>
        <taxon>Pezizomycotina</taxon>
        <taxon>Sordariomycetes</taxon>
        <taxon>Hypocreomycetidae</taxon>
        <taxon>Hypocreales</taxon>
        <taxon>Stachybotryaceae</taxon>
        <taxon>Stachybotrys</taxon>
    </lineage>
</organism>
<protein>
    <recommendedName>
        <fullName evidence="4">MalT-like TPR region domain-containing protein</fullName>
    </recommendedName>
</protein>
<evidence type="ECO:0000256" key="1">
    <source>
        <dbReference type="SAM" id="MobiDB-lite"/>
    </source>
</evidence>
<dbReference type="AlphaFoldDB" id="A0A084AWG4"/>
<dbReference type="Gene3D" id="1.25.40.10">
    <property type="entry name" value="Tetratricopeptide repeat domain"/>
    <property type="match status" value="1"/>
</dbReference>
<evidence type="ECO:0008006" key="4">
    <source>
        <dbReference type="Google" id="ProtNLM"/>
    </source>
</evidence>
<dbReference type="SUPFAM" id="SSF81901">
    <property type="entry name" value="HCP-like"/>
    <property type="match status" value="1"/>
</dbReference>
<dbReference type="Pfam" id="PF14559">
    <property type="entry name" value="TPR_19"/>
    <property type="match status" value="1"/>
</dbReference>
<feature type="region of interest" description="Disordered" evidence="1">
    <location>
        <begin position="1"/>
        <end position="34"/>
    </location>
</feature>
<dbReference type="OrthoDB" id="5379420at2759"/>
<evidence type="ECO:0000313" key="3">
    <source>
        <dbReference type="Proteomes" id="UP000028045"/>
    </source>
</evidence>
<dbReference type="EMBL" id="KL648519">
    <property type="protein sequence ID" value="KEY69643.1"/>
    <property type="molecule type" value="Genomic_DNA"/>
</dbReference>
<gene>
    <name evidence="2" type="ORF">S7711_07683</name>
</gene>
<name>A0A084AWG4_STACB</name>
<feature type="compositionally biased region" description="Polar residues" evidence="1">
    <location>
        <begin position="1"/>
        <end position="28"/>
    </location>
</feature>
<reference evidence="2 3" key="1">
    <citation type="journal article" date="2014" name="BMC Genomics">
        <title>Comparative genome sequencing reveals chemotype-specific gene clusters in the toxigenic black mold Stachybotrys.</title>
        <authorList>
            <person name="Semeiks J."/>
            <person name="Borek D."/>
            <person name="Otwinowski Z."/>
            <person name="Grishin N.V."/>
        </authorList>
    </citation>
    <scope>NUCLEOTIDE SEQUENCE [LARGE SCALE GENOMIC DNA]</scope>
    <source>
        <strain evidence="3">CBS 109288 / IBT 7711</strain>
    </source>
</reference>
<sequence>MTRWSHASSLRKPPTNTAPPTSGPSATAKQDLHRDTSSIQQVVKAYSGLFLEDPEEYARVARVFSGFIKNGSVQFTNQLLQGKWCPGANCHCIATEEWLSFVLENRITARLLHETACVIRGISPSLAFQMWTVAAKLNYRASIITLHYYMVLYPGNKVQFQIRAIGNKFLDILIQGRDPDALYVEGLRLSKENKLEEATKILRRALDLSAARFGWKPECELLLAQTYLKLGKRKEALTILESLEESGMIEATAELGIALRREDPAKSMERLYLAACGGRHELYNHLAQIELSQSELTSDPGEAQDMARWAMEWSRLADPKAAY</sequence>
<dbReference type="Proteomes" id="UP000028045">
    <property type="component" value="Unassembled WGS sequence"/>
</dbReference>